<evidence type="ECO:0008006" key="4">
    <source>
        <dbReference type="Google" id="ProtNLM"/>
    </source>
</evidence>
<reference evidence="3" key="1">
    <citation type="journal article" date="2019" name="Int. J. Syst. Evol. Microbiol.">
        <title>The Global Catalogue of Microorganisms (GCM) 10K type strain sequencing project: providing services to taxonomists for standard genome sequencing and annotation.</title>
        <authorList>
            <consortium name="The Broad Institute Genomics Platform"/>
            <consortium name="The Broad Institute Genome Sequencing Center for Infectious Disease"/>
            <person name="Wu L."/>
            <person name="Ma J."/>
        </authorList>
    </citation>
    <scope>NUCLEOTIDE SEQUENCE [LARGE SCALE GENOMIC DNA]</scope>
    <source>
        <strain evidence="3">CGMCC 4.1467</strain>
    </source>
</reference>
<evidence type="ECO:0000256" key="1">
    <source>
        <dbReference type="SAM" id="SignalP"/>
    </source>
</evidence>
<dbReference type="RefSeq" id="WP_379710817.1">
    <property type="nucleotide sequence ID" value="NZ_JBHTBS010000003.1"/>
</dbReference>
<keyword evidence="1" id="KW-0732">Signal</keyword>
<feature type="signal peptide" evidence="1">
    <location>
        <begin position="1"/>
        <end position="18"/>
    </location>
</feature>
<comment type="caution">
    <text evidence="2">The sequence shown here is derived from an EMBL/GenBank/DDBJ whole genome shotgun (WGS) entry which is preliminary data.</text>
</comment>
<keyword evidence="3" id="KW-1185">Reference proteome</keyword>
<name>A0ABW2L5W5_9BACT</name>
<protein>
    <recommendedName>
        <fullName evidence="4">SLA1 homology domain-containing protein</fullName>
    </recommendedName>
</protein>
<dbReference type="Gene3D" id="3.40.50.1820">
    <property type="entry name" value="alpha/beta hydrolase"/>
    <property type="match status" value="1"/>
</dbReference>
<evidence type="ECO:0000313" key="2">
    <source>
        <dbReference type="EMBL" id="MFC7336956.1"/>
    </source>
</evidence>
<organism evidence="2 3">
    <name type="scientific">Haloferula chungangensis</name>
    <dbReference type="NCBI Taxonomy" id="1048331"/>
    <lineage>
        <taxon>Bacteria</taxon>
        <taxon>Pseudomonadati</taxon>
        <taxon>Verrucomicrobiota</taxon>
        <taxon>Verrucomicrobiia</taxon>
        <taxon>Verrucomicrobiales</taxon>
        <taxon>Verrucomicrobiaceae</taxon>
        <taxon>Haloferula</taxon>
    </lineage>
</organism>
<gene>
    <name evidence="2" type="ORF">ACFQY0_07185</name>
</gene>
<dbReference type="EMBL" id="JBHTBS010000003">
    <property type="protein sequence ID" value="MFC7336956.1"/>
    <property type="molecule type" value="Genomic_DNA"/>
</dbReference>
<dbReference type="Gene3D" id="2.30.30.700">
    <property type="entry name" value="SLA1 homology domain 1"/>
    <property type="match status" value="1"/>
</dbReference>
<proteinExistence type="predicted"/>
<dbReference type="Proteomes" id="UP001596472">
    <property type="component" value="Unassembled WGS sequence"/>
</dbReference>
<dbReference type="InterPro" id="IPR029058">
    <property type="entry name" value="AB_hydrolase_fold"/>
</dbReference>
<evidence type="ECO:0000313" key="3">
    <source>
        <dbReference type="Proteomes" id="UP001596472"/>
    </source>
</evidence>
<dbReference type="SUPFAM" id="SSF53474">
    <property type="entry name" value="alpha/beta-Hydrolases"/>
    <property type="match status" value="1"/>
</dbReference>
<sequence>MKSLLVLILPLLMNPVFGRSWTNTEGRVIEADLIGVKGDKVVLSMKGKEYEIPLASLSEEDQTFAQEEVDRLEKERLESAKKFMGQELVPGQTITFEFPLSPENQELAKNRPKGWKDSFAGRYGGDWIKKLGEPRELSTINVYLGVPKNFDPVKGCPVFVQWTTSDRQSNVAGAKSYWDTCNEKGWMLVSVDGAPDSKALWTNAVFLAGIKEFFEQLHAKYPGSEQWTIATGGFSGGSKICQWMGGLMSGLEGVDVKGYWIGGCNEARFDYAAEDLDVSKKAYRSAKAYISSGESDRLVNKGHRDEVEKGCKEGGFAEVRSEVYSGGHSISQEQFAEALDWFLE</sequence>
<accession>A0ABW2L5W5</accession>
<feature type="chain" id="PRO_5047029675" description="SLA1 homology domain-containing protein" evidence="1">
    <location>
        <begin position="19"/>
        <end position="344"/>
    </location>
</feature>